<gene>
    <name evidence="4" type="primary">yhaH_2</name>
    <name evidence="3" type="synonym">yhaH_1</name>
    <name evidence="4" type="ORF">SAMEA2297795_01166</name>
    <name evidence="3" type="ORF">SAMEA2297796_00937</name>
</gene>
<evidence type="ECO:0000313" key="5">
    <source>
        <dbReference type="Proteomes" id="UP000095412"/>
    </source>
</evidence>
<evidence type="ECO:0000256" key="1">
    <source>
        <dbReference type="SAM" id="MobiDB-lite"/>
    </source>
</evidence>
<feature type="transmembrane region" description="Helical" evidence="2">
    <location>
        <begin position="141"/>
        <end position="163"/>
    </location>
</feature>
<evidence type="ECO:0000313" key="4">
    <source>
        <dbReference type="EMBL" id="SCS79244.1"/>
    </source>
</evidence>
<feature type="transmembrane region" description="Helical" evidence="2">
    <location>
        <begin position="67"/>
        <end position="87"/>
    </location>
</feature>
<organism evidence="4 6">
    <name type="scientific">Staphylococcus caeli</name>
    <dbReference type="NCBI Taxonomy" id="2201815"/>
    <lineage>
        <taxon>Bacteria</taxon>
        <taxon>Bacillati</taxon>
        <taxon>Bacillota</taxon>
        <taxon>Bacilli</taxon>
        <taxon>Bacillales</taxon>
        <taxon>Staphylococcaceae</taxon>
        <taxon>Staphylococcus</taxon>
    </lineage>
</organism>
<dbReference type="PANTHER" id="PTHR34980:SF2">
    <property type="entry name" value="INNER MEMBRANE PROTEIN YHAH-RELATED"/>
    <property type="match status" value="1"/>
</dbReference>
<keyword evidence="5" id="KW-1185">Reference proteome</keyword>
<dbReference type="GO" id="GO:0005886">
    <property type="term" value="C:plasma membrane"/>
    <property type="evidence" value="ECO:0007669"/>
    <property type="project" value="TreeGrafter"/>
</dbReference>
<accession>A0A1D4KZQ4</accession>
<keyword evidence="2" id="KW-0812">Transmembrane</keyword>
<proteinExistence type="predicted"/>
<dbReference type="Pfam" id="PF05656">
    <property type="entry name" value="DUF805"/>
    <property type="match status" value="1"/>
</dbReference>
<evidence type="ECO:0000313" key="3">
    <source>
        <dbReference type="EMBL" id="SCS69308.1"/>
    </source>
</evidence>
<dbReference type="EMBL" id="FMPG01000003">
    <property type="protein sequence ID" value="SCS79244.1"/>
    <property type="molecule type" value="Genomic_DNA"/>
</dbReference>
<feature type="compositionally biased region" description="Basic and acidic residues" evidence="1">
    <location>
        <begin position="230"/>
        <end position="247"/>
    </location>
</feature>
<feature type="region of interest" description="Disordered" evidence="1">
    <location>
        <begin position="173"/>
        <end position="247"/>
    </location>
</feature>
<evidence type="ECO:0000256" key="2">
    <source>
        <dbReference type="SAM" id="Phobius"/>
    </source>
</evidence>
<feature type="transmembrane region" description="Helical" evidence="2">
    <location>
        <begin position="30"/>
        <end position="55"/>
    </location>
</feature>
<keyword evidence="2" id="KW-0472">Membrane</keyword>
<sequence>MERKVGFKEALKMFWKNYVNFKGRSRRSEYWYMVLWHLIFMAPAFALYFFAFIFLASGAASNSDGMLAFGVILMFLGIGYSAIYSLATLVPNWAIMIRRFHDTGRTMLIPLIFLGVFVVTYPITIVINIRDEQLTNPINMVLMILISLIYFGFSIFMIVIACLDSERKTNKYGPSHKYGNHIPASDKDTKAYNQNQSTNQTTNNAQHNSNLNEENSDLKQVNRNNYPFGEHQDETKPSSNHNNDHKY</sequence>
<dbReference type="Proteomes" id="UP000095412">
    <property type="component" value="Unassembled WGS sequence"/>
</dbReference>
<reference evidence="4 6" key="2">
    <citation type="submission" date="2016-09" db="EMBL/GenBank/DDBJ databases">
        <authorList>
            <consortium name="Pathogen Informatics"/>
        </authorList>
    </citation>
    <scope>NUCLEOTIDE SEQUENCE [LARGE SCALE GENOMIC DNA]</scope>
    <source>
        <strain evidence="4 6">82B</strain>
    </source>
</reference>
<evidence type="ECO:0000313" key="6">
    <source>
        <dbReference type="Proteomes" id="UP000095768"/>
    </source>
</evidence>
<dbReference type="InterPro" id="IPR008523">
    <property type="entry name" value="DUF805"/>
</dbReference>
<name>A0A1D4KZQ4_9STAP</name>
<dbReference type="OrthoDB" id="9812349at2"/>
<dbReference type="AlphaFoldDB" id="A0A1D4KZQ4"/>
<feature type="compositionally biased region" description="Low complexity" evidence="1">
    <location>
        <begin position="193"/>
        <end position="210"/>
    </location>
</feature>
<protein>
    <submittedName>
        <fullName evidence="4">Membrane protein</fullName>
    </submittedName>
</protein>
<dbReference type="EMBL" id="FMPI01000005">
    <property type="protein sequence ID" value="SCS69308.1"/>
    <property type="molecule type" value="Genomic_DNA"/>
</dbReference>
<keyword evidence="2" id="KW-1133">Transmembrane helix</keyword>
<dbReference type="RefSeq" id="WP_069995152.1">
    <property type="nucleotide sequence ID" value="NZ_FMPG01000003.1"/>
</dbReference>
<dbReference type="PANTHER" id="PTHR34980">
    <property type="entry name" value="INNER MEMBRANE PROTEIN-RELATED-RELATED"/>
    <property type="match status" value="1"/>
</dbReference>
<feature type="transmembrane region" description="Helical" evidence="2">
    <location>
        <begin position="108"/>
        <end position="129"/>
    </location>
</feature>
<dbReference type="Proteomes" id="UP000095768">
    <property type="component" value="Unassembled WGS sequence"/>
</dbReference>
<reference evidence="3 5" key="1">
    <citation type="submission" date="2016-09" db="EMBL/GenBank/DDBJ databases">
        <authorList>
            <consortium name="Pathogen Informatics"/>
            <person name="Sun Q."/>
            <person name="Inoue M."/>
        </authorList>
    </citation>
    <scope>NUCLEOTIDE SEQUENCE [LARGE SCALE GENOMIC DNA]</scope>
    <source>
        <strain evidence="3 5">82C</strain>
    </source>
</reference>